<dbReference type="Proteomes" id="UP001501352">
    <property type="component" value="Unassembled WGS sequence"/>
</dbReference>
<sequence>MTVVPLPQRPIRGHASSRGISIRELSARTGSTLRALRHYEDMGLLTAGRNARGARCYDADQRHAANLIAGLRRLGMPLRDIHTAVAADLPPGDRAAVVARFLADETDRAAERLQDLRLTLLALETSGLDSLADAPSVLPAEERRHAR</sequence>
<evidence type="ECO:0000259" key="2">
    <source>
        <dbReference type="PROSITE" id="PS50937"/>
    </source>
</evidence>
<dbReference type="SMART" id="SM00422">
    <property type="entry name" value="HTH_MERR"/>
    <property type="match status" value="1"/>
</dbReference>
<dbReference type="PANTHER" id="PTHR30204:SF97">
    <property type="entry name" value="MERR FAMILY REGULATORY PROTEIN"/>
    <property type="match status" value="1"/>
</dbReference>
<organism evidence="3 4">
    <name type="scientific">Brevundimonas kwangchunensis</name>
    <dbReference type="NCBI Taxonomy" id="322163"/>
    <lineage>
        <taxon>Bacteria</taxon>
        <taxon>Pseudomonadati</taxon>
        <taxon>Pseudomonadota</taxon>
        <taxon>Alphaproteobacteria</taxon>
        <taxon>Caulobacterales</taxon>
        <taxon>Caulobacteraceae</taxon>
        <taxon>Brevundimonas</taxon>
    </lineage>
</organism>
<reference evidence="3 4" key="1">
    <citation type="journal article" date="2019" name="Int. J. Syst. Evol. Microbiol.">
        <title>The Global Catalogue of Microorganisms (GCM) 10K type strain sequencing project: providing services to taxonomists for standard genome sequencing and annotation.</title>
        <authorList>
            <consortium name="The Broad Institute Genomics Platform"/>
            <consortium name="The Broad Institute Genome Sequencing Center for Infectious Disease"/>
            <person name="Wu L."/>
            <person name="Ma J."/>
        </authorList>
    </citation>
    <scope>NUCLEOTIDE SEQUENCE [LARGE SCALE GENOMIC DNA]</scope>
    <source>
        <strain evidence="3 4">JCM 12928</strain>
    </source>
</reference>
<dbReference type="PROSITE" id="PS50937">
    <property type="entry name" value="HTH_MERR_2"/>
    <property type="match status" value="1"/>
</dbReference>
<feature type="domain" description="HTH merR-type" evidence="2">
    <location>
        <begin position="19"/>
        <end position="87"/>
    </location>
</feature>
<keyword evidence="4" id="KW-1185">Reference proteome</keyword>
<evidence type="ECO:0000256" key="1">
    <source>
        <dbReference type="ARBA" id="ARBA00023125"/>
    </source>
</evidence>
<dbReference type="InterPro" id="IPR009061">
    <property type="entry name" value="DNA-bd_dom_put_sf"/>
</dbReference>
<dbReference type="RefSeq" id="WP_343794614.1">
    <property type="nucleotide sequence ID" value="NZ_BAAAGA010000007.1"/>
</dbReference>
<name>A0ABN1H4U0_9CAUL</name>
<gene>
    <name evidence="3" type="ORF">GCM10009422_27990</name>
</gene>
<proteinExistence type="predicted"/>
<dbReference type="InterPro" id="IPR000551">
    <property type="entry name" value="MerR-type_HTH_dom"/>
</dbReference>
<keyword evidence="1" id="KW-0238">DNA-binding</keyword>
<evidence type="ECO:0000313" key="3">
    <source>
        <dbReference type="EMBL" id="GAA0628985.1"/>
    </source>
</evidence>
<dbReference type="PANTHER" id="PTHR30204">
    <property type="entry name" value="REDOX-CYCLING DRUG-SENSING TRANSCRIPTIONAL ACTIVATOR SOXR"/>
    <property type="match status" value="1"/>
</dbReference>
<comment type="caution">
    <text evidence="3">The sequence shown here is derived from an EMBL/GenBank/DDBJ whole genome shotgun (WGS) entry which is preliminary data.</text>
</comment>
<protein>
    <recommendedName>
        <fullName evidence="2">HTH merR-type domain-containing protein</fullName>
    </recommendedName>
</protein>
<dbReference type="SUPFAM" id="SSF46955">
    <property type="entry name" value="Putative DNA-binding domain"/>
    <property type="match status" value="1"/>
</dbReference>
<dbReference type="EMBL" id="BAAAGA010000007">
    <property type="protein sequence ID" value="GAA0628985.1"/>
    <property type="molecule type" value="Genomic_DNA"/>
</dbReference>
<dbReference type="InterPro" id="IPR047057">
    <property type="entry name" value="MerR_fam"/>
</dbReference>
<accession>A0ABN1H4U0</accession>
<evidence type="ECO:0000313" key="4">
    <source>
        <dbReference type="Proteomes" id="UP001501352"/>
    </source>
</evidence>
<dbReference type="Pfam" id="PF13411">
    <property type="entry name" value="MerR_1"/>
    <property type="match status" value="1"/>
</dbReference>
<dbReference type="Gene3D" id="1.10.1660.10">
    <property type="match status" value="1"/>
</dbReference>
<dbReference type="CDD" id="cd00592">
    <property type="entry name" value="HTH_MerR-like"/>
    <property type="match status" value="1"/>
</dbReference>